<accession>A0A938YCV5</accession>
<feature type="domain" description="N-acetyltransferase" evidence="1">
    <location>
        <begin position="1"/>
        <end position="134"/>
    </location>
</feature>
<name>A0A938YCV5_9ACTN</name>
<dbReference type="GO" id="GO:0016747">
    <property type="term" value="F:acyltransferase activity, transferring groups other than amino-acyl groups"/>
    <property type="evidence" value="ECO:0007669"/>
    <property type="project" value="InterPro"/>
</dbReference>
<reference evidence="2" key="1">
    <citation type="submission" date="2021-01" db="EMBL/GenBank/DDBJ databases">
        <title>KCTC 19127 draft genome.</title>
        <authorList>
            <person name="An D."/>
        </authorList>
    </citation>
    <scope>NUCLEOTIDE SEQUENCE</scope>
    <source>
        <strain evidence="2">KCTC 19127</strain>
    </source>
</reference>
<dbReference type="RefSeq" id="WP_205255486.1">
    <property type="nucleotide sequence ID" value="NZ_BAAAPV010000001.1"/>
</dbReference>
<keyword evidence="3" id="KW-1185">Reference proteome</keyword>
<dbReference type="Pfam" id="PF00583">
    <property type="entry name" value="Acetyltransf_1"/>
    <property type="match status" value="1"/>
</dbReference>
<protein>
    <submittedName>
        <fullName evidence="2">GNAT family N-acetyltransferase</fullName>
    </submittedName>
</protein>
<dbReference type="InterPro" id="IPR000182">
    <property type="entry name" value="GNAT_dom"/>
</dbReference>
<dbReference type="EMBL" id="JAERWL010000003">
    <property type="protein sequence ID" value="MBM9475326.1"/>
    <property type="molecule type" value="Genomic_DNA"/>
</dbReference>
<dbReference type="PROSITE" id="PS51186">
    <property type="entry name" value="GNAT"/>
    <property type="match status" value="1"/>
</dbReference>
<dbReference type="Gene3D" id="3.40.630.30">
    <property type="match status" value="1"/>
</dbReference>
<gene>
    <name evidence="2" type="ORF">JL107_02595</name>
</gene>
<dbReference type="SUPFAM" id="SSF55729">
    <property type="entry name" value="Acyl-CoA N-acyltransferases (Nat)"/>
    <property type="match status" value="1"/>
</dbReference>
<dbReference type="Proteomes" id="UP000663801">
    <property type="component" value="Unassembled WGS sequence"/>
</dbReference>
<evidence type="ECO:0000313" key="3">
    <source>
        <dbReference type="Proteomes" id="UP000663801"/>
    </source>
</evidence>
<dbReference type="AlphaFoldDB" id="A0A938YCV5"/>
<comment type="caution">
    <text evidence="2">The sequence shown here is derived from an EMBL/GenBank/DDBJ whole genome shotgun (WGS) entry which is preliminary data.</text>
</comment>
<dbReference type="InterPro" id="IPR016181">
    <property type="entry name" value="Acyl_CoA_acyltransferase"/>
</dbReference>
<evidence type="ECO:0000259" key="1">
    <source>
        <dbReference type="PROSITE" id="PS51186"/>
    </source>
</evidence>
<evidence type="ECO:0000313" key="2">
    <source>
        <dbReference type="EMBL" id="MBM9475326.1"/>
    </source>
</evidence>
<sequence length="134" mass="15072">MTAALAWRGPFANDEAHRLHADAFGTRVHTAQEWDWEQLVLNHSLGWVTARQNGELVGFVNVVWDGGAHAWLQDTMVSTTHQSQGIGRRLVERAGRGAREAGCEWLHVDFEDRLRPFYFDACGFTPTTAGLLRL</sequence>
<proteinExistence type="predicted"/>
<organism evidence="2 3">
    <name type="scientific">Nakamurella flavida</name>
    <dbReference type="NCBI Taxonomy" id="363630"/>
    <lineage>
        <taxon>Bacteria</taxon>
        <taxon>Bacillati</taxon>
        <taxon>Actinomycetota</taxon>
        <taxon>Actinomycetes</taxon>
        <taxon>Nakamurellales</taxon>
        <taxon>Nakamurellaceae</taxon>
        <taxon>Nakamurella</taxon>
    </lineage>
</organism>
<dbReference type="CDD" id="cd04301">
    <property type="entry name" value="NAT_SF"/>
    <property type="match status" value="1"/>
</dbReference>